<reference evidence="11 12" key="1">
    <citation type="submission" date="2025-05" db="UniProtKB">
        <authorList>
            <consortium name="RefSeq"/>
        </authorList>
    </citation>
    <scope>IDENTIFICATION</scope>
</reference>
<dbReference type="PANTHER" id="PTHR47143">
    <property type="entry name" value="TRANSIENT RECEPTOR POTENTIAL CATION CHANNEL PROTEIN PAINLESS"/>
    <property type="match status" value="1"/>
</dbReference>
<dbReference type="PANTHER" id="PTHR47143:SF1">
    <property type="entry name" value="ION_TRANS DOMAIN-CONTAINING PROTEIN"/>
    <property type="match status" value="1"/>
</dbReference>
<dbReference type="InterPro" id="IPR002110">
    <property type="entry name" value="Ankyrin_rpt"/>
</dbReference>
<dbReference type="Pfam" id="PF00023">
    <property type="entry name" value="Ank"/>
    <property type="match status" value="1"/>
</dbReference>
<evidence type="ECO:0000256" key="4">
    <source>
        <dbReference type="ARBA" id="ARBA00023043"/>
    </source>
</evidence>
<evidence type="ECO:0000313" key="11">
    <source>
        <dbReference type="RefSeq" id="XP_065648905.1"/>
    </source>
</evidence>
<feature type="compositionally biased region" description="Low complexity" evidence="9">
    <location>
        <begin position="274"/>
        <end position="286"/>
    </location>
</feature>
<evidence type="ECO:0000256" key="2">
    <source>
        <dbReference type="ARBA" id="ARBA00022606"/>
    </source>
</evidence>
<keyword evidence="4 8" id="KW-0040">ANK repeat</keyword>
<feature type="region of interest" description="Disordered" evidence="9">
    <location>
        <begin position="605"/>
        <end position="631"/>
    </location>
</feature>
<evidence type="ECO:0000256" key="6">
    <source>
        <dbReference type="ARBA" id="ARBA00023180"/>
    </source>
</evidence>
<dbReference type="SMART" id="SM00248">
    <property type="entry name" value="ANK"/>
    <property type="match status" value="6"/>
</dbReference>
<dbReference type="GeneID" id="101237325"/>
<dbReference type="InterPro" id="IPR036770">
    <property type="entry name" value="Ankyrin_rpt-contain_sf"/>
</dbReference>
<dbReference type="Proteomes" id="UP001652625">
    <property type="component" value="Chromosome 03"/>
</dbReference>
<feature type="repeat" description="ANK" evidence="8">
    <location>
        <begin position="74"/>
        <end position="106"/>
    </location>
</feature>
<feature type="region of interest" description="Disordered" evidence="9">
    <location>
        <begin position="268"/>
        <end position="293"/>
    </location>
</feature>
<dbReference type="PROSITE" id="PS50297">
    <property type="entry name" value="ANK_REP_REGION"/>
    <property type="match status" value="6"/>
</dbReference>
<keyword evidence="6" id="KW-0325">Glycoprotein</keyword>
<keyword evidence="2" id="KW-0716">Sensory transduction</keyword>
<evidence type="ECO:0000256" key="3">
    <source>
        <dbReference type="ARBA" id="ARBA00022737"/>
    </source>
</evidence>
<evidence type="ECO:0000313" key="10">
    <source>
        <dbReference type="Proteomes" id="UP001652625"/>
    </source>
</evidence>
<evidence type="ECO:0000256" key="8">
    <source>
        <dbReference type="PROSITE-ProRule" id="PRU00023"/>
    </source>
</evidence>
<feature type="repeat" description="ANK" evidence="8">
    <location>
        <begin position="41"/>
        <end position="73"/>
    </location>
</feature>
<dbReference type="PRINTS" id="PR01415">
    <property type="entry name" value="ANKYRIN"/>
</dbReference>
<dbReference type="RefSeq" id="XP_065648906.1">
    <property type="nucleotide sequence ID" value="XM_065792834.1"/>
</dbReference>
<keyword evidence="1" id="KW-0813">Transport</keyword>
<keyword evidence="7" id="KW-0407">Ion channel</keyword>
<feature type="repeat" description="ANK" evidence="8">
    <location>
        <begin position="173"/>
        <end position="205"/>
    </location>
</feature>
<gene>
    <name evidence="11 12" type="primary">LOC101237325</name>
</gene>
<sequence>MADEDPLKVHRDLLIACGWGKEIDVILLLQQGGSVRVQDQDGKNCLHYSACKGHIQVTNLLIEKGCAINARDKGYRTPLHLASEEGHHDIVSILLDNNAEYNIQDEEGNTPCHVACINNSYEVVELFIHVKADLNIKNKDGYTPLHIATVNSHLQSMTLLLNAGVNRDAQEINGNTPLHLASQMKSLKALKCLISYGADVNLQNHDGDTALHLCADNGSVALVQYILNCGHPVELSPNNVGDTAKDIAIRRGYKDIVSLIPDPFKKIKSHRSAKSSGGSATSPSNSFPSPHTSLPDLQEAFSYGAYKNGQAKSFLQHPSEEIPSATSSSMLSLWVPTTDSGISLPLRRKKSHRDEHKLSKYDKYDLHTCEGRKHKKLTKKNAMKSEMKTYEYTELRKDPRFISPQLSTKNCYNVKPGCQKKKIFETRLSNAMDDSGVLSDESLQYYGCFPRNKTKRTNRSFFHNKQELSLEKELVIQRQAELQYQLNESKLALEKQMRKMRKKFEKALRVTDERFLEQKKREENYHNQLKYELEIIEKSLERGSKKNVEEFTQHIKNELNNLSEKLTKNAEMNDDREKKKRHRASFVDLDRKISVSLSKNINSTVKLRNPSDDREEHSNAARSDFQNNINNSDLVKEVKSIRNDKTDKDKENELLRARVLELEKMVKEAKGEL</sequence>
<name>A0ABM4BIP0_HYDVU</name>
<feature type="repeat" description="ANK" evidence="8">
    <location>
        <begin position="140"/>
        <end position="172"/>
    </location>
</feature>
<feature type="repeat" description="ANK" evidence="8">
    <location>
        <begin position="107"/>
        <end position="139"/>
    </location>
</feature>
<feature type="repeat" description="ANK" evidence="8">
    <location>
        <begin position="206"/>
        <end position="238"/>
    </location>
</feature>
<evidence type="ECO:0000313" key="12">
    <source>
        <dbReference type="RefSeq" id="XP_065648906.1"/>
    </source>
</evidence>
<dbReference type="Gene3D" id="1.25.40.20">
    <property type="entry name" value="Ankyrin repeat-containing domain"/>
    <property type="match status" value="3"/>
</dbReference>
<dbReference type="RefSeq" id="XP_065648905.1">
    <property type="nucleotide sequence ID" value="XM_065792833.1"/>
</dbReference>
<feature type="compositionally biased region" description="Basic and acidic residues" evidence="9">
    <location>
        <begin position="609"/>
        <end position="619"/>
    </location>
</feature>
<dbReference type="SUPFAM" id="SSF48403">
    <property type="entry name" value="Ankyrin repeat"/>
    <property type="match status" value="1"/>
</dbReference>
<keyword evidence="3" id="KW-0677">Repeat</keyword>
<evidence type="ECO:0000256" key="9">
    <source>
        <dbReference type="SAM" id="MobiDB-lite"/>
    </source>
</evidence>
<keyword evidence="5" id="KW-0406">Ion transport</keyword>
<dbReference type="PROSITE" id="PS50088">
    <property type="entry name" value="ANK_REPEAT"/>
    <property type="match status" value="6"/>
</dbReference>
<dbReference type="Pfam" id="PF12796">
    <property type="entry name" value="Ank_2"/>
    <property type="match status" value="2"/>
</dbReference>
<evidence type="ECO:0000256" key="5">
    <source>
        <dbReference type="ARBA" id="ARBA00023065"/>
    </source>
</evidence>
<proteinExistence type="predicted"/>
<evidence type="ECO:0000256" key="1">
    <source>
        <dbReference type="ARBA" id="ARBA00022448"/>
    </source>
</evidence>
<feature type="compositionally biased region" description="Polar residues" evidence="9">
    <location>
        <begin position="620"/>
        <end position="631"/>
    </location>
</feature>
<keyword evidence="10" id="KW-1185">Reference proteome</keyword>
<organism evidence="10 11">
    <name type="scientific">Hydra vulgaris</name>
    <name type="common">Hydra</name>
    <name type="synonym">Hydra attenuata</name>
    <dbReference type="NCBI Taxonomy" id="6087"/>
    <lineage>
        <taxon>Eukaryota</taxon>
        <taxon>Metazoa</taxon>
        <taxon>Cnidaria</taxon>
        <taxon>Hydrozoa</taxon>
        <taxon>Hydroidolina</taxon>
        <taxon>Anthoathecata</taxon>
        <taxon>Aplanulata</taxon>
        <taxon>Hydridae</taxon>
        <taxon>Hydra</taxon>
    </lineage>
</organism>
<dbReference type="InterPro" id="IPR052076">
    <property type="entry name" value="TRP_cation_channel"/>
</dbReference>
<evidence type="ECO:0000256" key="7">
    <source>
        <dbReference type="ARBA" id="ARBA00023303"/>
    </source>
</evidence>
<accession>A0ABM4BIP0</accession>
<protein>
    <submittedName>
        <fullName evidence="11 12">Ankycorbin isoform X4</fullName>
    </submittedName>
</protein>